<feature type="repeat" description="TPR" evidence="1">
    <location>
        <begin position="253"/>
        <end position="286"/>
    </location>
</feature>
<dbReference type="Pfam" id="PF13174">
    <property type="entry name" value="TPR_6"/>
    <property type="match status" value="1"/>
</dbReference>
<evidence type="ECO:0000313" key="3">
    <source>
        <dbReference type="EMBL" id="SFS59635.1"/>
    </source>
</evidence>
<dbReference type="RefSeq" id="WP_090226167.1">
    <property type="nucleotide sequence ID" value="NZ_FOZP01000005.1"/>
</dbReference>
<dbReference type="STRING" id="593133.SAMN04488006_2195"/>
<feature type="repeat" description="TPR" evidence="1">
    <location>
        <begin position="322"/>
        <end position="355"/>
    </location>
</feature>
<keyword evidence="4" id="KW-1185">Reference proteome</keyword>
<dbReference type="Pfam" id="PF00515">
    <property type="entry name" value="TPR_1"/>
    <property type="match status" value="1"/>
</dbReference>
<accession>A0A1I6R4K3</accession>
<dbReference type="PROSITE" id="PS50005">
    <property type="entry name" value="TPR"/>
    <property type="match status" value="3"/>
</dbReference>
<keyword evidence="2" id="KW-0732">Signal</keyword>
<dbReference type="EMBL" id="FOZP01000005">
    <property type="protein sequence ID" value="SFS59635.1"/>
    <property type="molecule type" value="Genomic_DNA"/>
</dbReference>
<dbReference type="AlphaFoldDB" id="A0A1I6R4K3"/>
<protein>
    <submittedName>
        <fullName evidence="3">Tetratricopeptide repeat-containing protein</fullName>
    </submittedName>
</protein>
<proteinExistence type="predicted"/>
<dbReference type="SMART" id="SM00028">
    <property type="entry name" value="TPR"/>
    <property type="match status" value="6"/>
</dbReference>
<feature type="chain" id="PRO_5011488109" evidence="2">
    <location>
        <begin position="19"/>
        <end position="417"/>
    </location>
</feature>
<dbReference type="SUPFAM" id="SSF48452">
    <property type="entry name" value="TPR-like"/>
    <property type="match status" value="1"/>
</dbReference>
<dbReference type="PROSITE" id="PS50293">
    <property type="entry name" value="TPR_REGION"/>
    <property type="match status" value="1"/>
</dbReference>
<keyword evidence="1" id="KW-0802">TPR repeat</keyword>
<evidence type="ECO:0000256" key="1">
    <source>
        <dbReference type="PROSITE-ProRule" id="PRU00339"/>
    </source>
</evidence>
<evidence type="ECO:0000256" key="2">
    <source>
        <dbReference type="SAM" id="SignalP"/>
    </source>
</evidence>
<gene>
    <name evidence="3" type="ORF">SAMN04488006_2195</name>
</gene>
<reference evidence="4" key="1">
    <citation type="submission" date="2016-10" db="EMBL/GenBank/DDBJ databases">
        <authorList>
            <person name="Varghese N."/>
            <person name="Submissions S."/>
        </authorList>
    </citation>
    <scope>NUCLEOTIDE SEQUENCE [LARGE SCALE GENOMIC DNA]</scope>
    <source>
        <strain evidence="4">DSM 24450</strain>
    </source>
</reference>
<dbReference type="Gene3D" id="1.25.40.10">
    <property type="entry name" value="Tetratricopeptide repeat domain"/>
    <property type="match status" value="3"/>
</dbReference>
<sequence length="417" mass="48668">MKKIIILLLVIVALKTEAQSSVFSVVDSLLLKGNYQKALILLENTQPQTFAVLEKTANIYQTVGNENKALKYLNKALEIENSEAAKVKLAQLYLAIGLTSKAIETYEVLIAQDTSNLLVANSLGKLYLSQNQSKRAEKLFRFLQNKDPENPNYPYQIGECLDKQNKFHEMGQSYLNAYKLDTLHLKSIFELAKFFKTLRFQDSTTLFINKGLQIDSNNINFNQLKANDLYFSKDFKNTLTYLKKLDSLNYVSVSTYEMAGMCYYNLQDFDLAEKYFKKAIRLDPSDYNIYYRLASLYYDKKDYKLAKFYLIQSIGTAKPDIDRQYFLMGIMLKEEQNFKEAIENFEKSYQNNYKNYKALFELAVTSDTYYEDKKIALKRFQQYVSRFKGNDEKMTIYADGRIQEIKKQYFLEGEIVD</sequence>
<organism evidence="3 4">
    <name type="scientific">Lutibacter maritimus</name>
    <dbReference type="NCBI Taxonomy" id="593133"/>
    <lineage>
        <taxon>Bacteria</taxon>
        <taxon>Pseudomonadati</taxon>
        <taxon>Bacteroidota</taxon>
        <taxon>Flavobacteriia</taxon>
        <taxon>Flavobacteriales</taxon>
        <taxon>Flavobacteriaceae</taxon>
        <taxon>Lutibacter</taxon>
    </lineage>
</organism>
<dbReference type="InterPro" id="IPR019734">
    <property type="entry name" value="TPR_rpt"/>
</dbReference>
<evidence type="ECO:0000313" key="4">
    <source>
        <dbReference type="Proteomes" id="UP000199312"/>
    </source>
</evidence>
<dbReference type="Pfam" id="PF13181">
    <property type="entry name" value="TPR_8"/>
    <property type="match status" value="2"/>
</dbReference>
<dbReference type="InterPro" id="IPR011990">
    <property type="entry name" value="TPR-like_helical_dom_sf"/>
</dbReference>
<feature type="signal peptide" evidence="2">
    <location>
        <begin position="1"/>
        <end position="18"/>
    </location>
</feature>
<dbReference type="OrthoDB" id="9810596at2"/>
<dbReference type="PANTHER" id="PTHR12558">
    <property type="entry name" value="CELL DIVISION CYCLE 16,23,27"/>
    <property type="match status" value="1"/>
</dbReference>
<name>A0A1I6R4K3_9FLAO</name>
<dbReference type="Proteomes" id="UP000199312">
    <property type="component" value="Unassembled WGS sequence"/>
</dbReference>
<dbReference type="PANTHER" id="PTHR12558:SF13">
    <property type="entry name" value="CELL DIVISION CYCLE PROTEIN 27 HOMOLOG"/>
    <property type="match status" value="1"/>
</dbReference>
<dbReference type="GO" id="GO:0051301">
    <property type="term" value="P:cell division"/>
    <property type="evidence" value="ECO:0007669"/>
    <property type="project" value="TreeGrafter"/>
</dbReference>
<feature type="repeat" description="TPR" evidence="1">
    <location>
        <begin position="50"/>
        <end position="83"/>
    </location>
</feature>